<dbReference type="SUPFAM" id="SSF54106">
    <property type="entry name" value="LysM domain"/>
    <property type="match status" value="1"/>
</dbReference>
<dbReference type="Gene3D" id="6.20.240.60">
    <property type="match status" value="1"/>
</dbReference>
<keyword evidence="4" id="KW-1185">Reference proteome</keyword>
<feature type="domain" description="LysM" evidence="2">
    <location>
        <begin position="22"/>
        <end position="67"/>
    </location>
</feature>
<organism evidence="3 4">
    <name type="scientific">Neobacillus pocheonensis</name>
    <dbReference type="NCBI Taxonomy" id="363869"/>
    <lineage>
        <taxon>Bacteria</taxon>
        <taxon>Bacillati</taxon>
        <taxon>Bacillota</taxon>
        <taxon>Bacilli</taxon>
        <taxon>Bacillales</taxon>
        <taxon>Bacillaceae</taxon>
        <taxon>Neobacillus</taxon>
    </lineage>
</organism>
<evidence type="ECO:0000313" key="3">
    <source>
        <dbReference type="EMBL" id="MCM2534668.1"/>
    </source>
</evidence>
<dbReference type="InterPro" id="IPR011105">
    <property type="entry name" value="Cell_wall_hydrolase_SleB"/>
</dbReference>
<evidence type="ECO:0000313" key="4">
    <source>
        <dbReference type="Proteomes" id="UP001523262"/>
    </source>
</evidence>
<gene>
    <name evidence="3" type="ORF">NDK43_22845</name>
</gene>
<reference evidence="3 4" key="1">
    <citation type="submission" date="2022-06" db="EMBL/GenBank/DDBJ databases">
        <authorList>
            <person name="Jeon C.O."/>
        </authorList>
    </citation>
    <scope>NUCLEOTIDE SEQUENCE [LARGE SCALE GENOMIC DNA]</scope>
    <source>
        <strain evidence="3 4">KCTC 13943</strain>
    </source>
</reference>
<dbReference type="EMBL" id="JAMQCR010000002">
    <property type="protein sequence ID" value="MCM2534668.1"/>
    <property type="molecule type" value="Genomic_DNA"/>
</dbReference>
<keyword evidence="3" id="KW-0378">Hydrolase</keyword>
<dbReference type="PROSITE" id="PS51782">
    <property type="entry name" value="LYSM"/>
    <property type="match status" value="1"/>
</dbReference>
<accession>A0ABT0WGJ0</accession>
<dbReference type="Pfam" id="PF01476">
    <property type="entry name" value="LysM"/>
    <property type="match status" value="1"/>
</dbReference>
<keyword evidence="1" id="KW-0732">Signal</keyword>
<name>A0ABT0WGJ0_9BACI</name>
<dbReference type="Proteomes" id="UP001523262">
    <property type="component" value="Unassembled WGS sequence"/>
</dbReference>
<sequence>MKKLISAATVGVISLAMSVNVFAYTVKPGDTLYHISVVNKVSVSTIMEMNPMIKNAGSIQVGQFISLPGDLFIPSSQLTDENELLARIVASEAAGETFEGKVAVADVILNRVTSPLYPNTIKDVIYQPGQFGPVTDGSLEYKNATDQDRQAVAQALQDERTNVLFYYNPSKSNSTFFSSRTVAYMIGNHTFLY</sequence>
<dbReference type="SMART" id="SM00257">
    <property type="entry name" value="LysM"/>
    <property type="match status" value="1"/>
</dbReference>
<evidence type="ECO:0000259" key="2">
    <source>
        <dbReference type="PROSITE" id="PS51782"/>
    </source>
</evidence>
<dbReference type="InterPro" id="IPR018392">
    <property type="entry name" value="LysM"/>
</dbReference>
<dbReference type="Gene3D" id="3.10.350.10">
    <property type="entry name" value="LysM domain"/>
    <property type="match status" value="1"/>
</dbReference>
<protein>
    <submittedName>
        <fullName evidence="3">Cell wall hydrolase</fullName>
    </submittedName>
</protein>
<feature type="signal peptide" evidence="1">
    <location>
        <begin position="1"/>
        <end position="23"/>
    </location>
</feature>
<dbReference type="GO" id="GO:0016787">
    <property type="term" value="F:hydrolase activity"/>
    <property type="evidence" value="ECO:0007669"/>
    <property type="project" value="UniProtKB-KW"/>
</dbReference>
<proteinExistence type="predicted"/>
<dbReference type="Gene3D" id="1.10.10.2520">
    <property type="entry name" value="Cell wall hydrolase SleB, domain 1"/>
    <property type="match status" value="1"/>
</dbReference>
<dbReference type="InterPro" id="IPR036779">
    <property type="entry name" value="LysM_dom_sf"/>
</dbReference>
<evidence type="ECO:0000256" key="1">
    <source>
        <dbReference type="SAM" id="SignalP"/>
    </source>
</evidence>
<feature type="chain" id="PRO_5046152857" evidence="1">
    <location>
        <begin position="24"/>
        <end position="193"/>
    </location>
</feature>
<dbReference type="Pfam" id="PF07486">
    <property type="entry name" value="Hydrolase_2"/>
    <property type="match status" value="1"/>
</dbReference>
<dbReference type="CDD" id="cd00118">
    <property type="entry name" value="LysM"/>
    <property type="match status" value="1"/>
</dbReference>
<comment type="caution">
    <text evidence="3">The sequence shown here is derived from an EMBL/GenBank/DDBJ whole genome shotgun (WGS) entry which is preliminary data.</text>
</comment>
<dbReference type="InterPro" id="IPR042047">
    <property type="entry name" value="SleB_dom1"/>
</dbReference>